<dbReference type="PROSITE" id="PS51898">
    <property type="entry name" value="TYR_RECOMBINASE"/>
    <property type="match status" value="1"/>
</dbReference>
<dbReference type="Pfam" id="PF02920">
    <property type="entry name" value="Integrase_DNA"/>
    <property type="match status" value="1"/>
</dbReference>
<reference evidence="4 5" key="1">
    <citation type="submission" date="2020-08" db="EMBL/GenBank/DDBJ databases">
        <title>Genome public.</title>
        <authorList>
            <person name="Liu C."/>
            <person name="Sun Q."/>
        </authorList>
    </citation>
    <scope>NUCLEOTIDE SEQUENCE [LARGE SCALE GENOMIC DNA]</scope>
    <source>
        <strain evidence="4 5">BX4</strain>
    </source>
</reference>
<dbReference type="Gene3D" id="1.10.443.10">
    <property type="entry name" value="Intergrase catalytic core"/>
    <property type="match status" value="1"/>
</dbReference>
<keyword evidence="1" id="KW-0233">DNA recombination</keyword>
<dbReference type="EMBL" id="JACOOZ010000004">
    <property type="protein sequence ID" value="MBC5667720.1"/>
    <property type="molecule type" value="Genomic_DNA"/>
</dbReference>
<dbReference type="RefSeq" id="WP_021953466.1">
    <property type="nucleotide sequence ID" value="NZ_JACOOZ010000004.1"/>
</dbReference>
<evidence type="ECO:0000256" key="2">
    <source>
        <dbReference type="SAM" id="Coils"/>
    </source>
</evidence>
<accession>A0ABR7F4J4</accession>
<proteinExistence type="predicted"/>
<gene>
    <name evidence="4" type="ORF">H8S00_06970</name>
</gene>
<keyword evidence="2" id="KW-0175">Coiled coil</keyword>
<dbReference type="InterPro" id="IPR011010">
    <property type="entry name" value="DNA_brk_join_enz"/>
</dbReference>
<evidence type="ECO:0000256" key="1">
    <source>
        <dbReference type="ARBA" id="ARBA00023172"/>
    </source>
</evidence>
<dbReference type="InterPro" id="IPR013762">
    <property type="entry name" value="Integrase-like_cat_sf"/>
</dbReference>
<evidence type="ECO:0000313" key="5">
    <source>
        <dbReference type="Proteomes" id="UP000597877"/>
    </source>
</evidence>
<dbReference type="InterPro" id="IPR016177">
    <property type="entry name" value="DNA-bd_dom_sf"/>
</dbReference>
<sequence>MARKKRVDSKGRVLKVGESQRKDGLYMYRFTDDTGERQTIYANNIIELREQEQEIQKAEKENREAIEMPEFSAHIMRHTFCTRLCENDLNVKTTQSIMGHADIKTTMNIYTHVTEEKKQQELSKLNNIKIS</sequence>
<dbReference type="InterPro" id="IPR002104">
    <property type="entry name" value="Integrase_catalytic"/>
</dbReference>
<comment type="caution">
    <text evidence="4">The sequence shown here is derived from an EMBL/GenBank/DDBJ whole genome shotgun (WGS) entry which is preliminary data.</text>
</comment>
<feature type="coiled-coil region" evidence="2">
    <location>
        <begin position="41"/>
        <end position="68"/>
    </location>
</feature>
<keyword evidence="4" id="KW-0238">DNA-binding</keyword>
<dbReference type="SUPFAM" id="SSF54171">
    <property type="entry name" value="DNA-binding domain"/>
    <property type="match status" value="1"/>
</dbReference>
<protein>
    <submittedName>
        <fullName evidence="4">Integrase DNA-binding domain-containing protein</fullName>
    </submittedName>
</protein>
<organism evidence="4 5">
    <name type="scientific">Eubacterium segne</name>
    <dbReference type="NCBI Taxonomy" id="2763045"/>
    <lineage>
        <taxon>Bacteria</taxon>
        <taxon>Bacillati</taxon>
        <taxon>Bacillota</taxon>
        <taxon>Clostridia</taxon>
        <taxon>Eubacteriales</taxon>
        <taxon>Eubacteriaceae</taxon>
        <taxon>Eubacterium</taxon>
    </lineage>
</organism>
<dbReference type="Proteomes" id="UP000597877">
    <property type="component" value="Unassembled WGS sequence"/>
</dbReference>
<keyword evidence="5" id="KW-1185">Reference proteome</keyword>
<dbReference type="InterPro" id="IPR004191">
    <property type="entry name" value="Integrase_Tn916-type_DNA-bd_N"/>
</dbReference>
<feature type="domain" description="Tyr recombinase" evidence="3">
    <location>
        <begin position="1"/>
        <end position="123"/>
    </location>
</feature>
<name>A0ABR7F4J4_9FIRM</name>
<evidence type="ECO:0000259" key="3">
    <source>
        <dbReference type="PROSITE" id="PS51898"/>
    </source>
</evidence>
<evidence type="ECO:0000313" key="4">
    <source>
        <dbReference type="EMBL" id="MBC5667720.1"/>
    </source>
</evidence>
<dbReference type="SUPFAM" id="SSF56349">
    <property type="entry name" value="DNA breaking-rejoining enzymes"/>
    <property type="match status" value="1"/>
</dbReference>
<dbReference type="GO" id="GO:0003677">
    <property type="term" value="F:DNA binding"/>
    <property type="evidence" value="ECO:0007669"/>
    <property type="project" value="UniProtKB-KW"/>
</dbReference>